<keyword evidence="3" id="KW-1185">Reference proteome</keyword>
<sequence>MTQQQTLGIISSSIKDDILNKISTFKIKLVYEKQFDLNVETSLEILNKSISKTLPVYGFILEGSNAIKDWSQIASTATLSKRQNLIFKMRSTFIYASTIENAQHQVDWFKNLVLKDLSIEKNTSTSSIPIKVNKKQLQQQQQQQQQQQKPKSVNVSDASSQRKPLRSSTIAQQQQKFATSRLTTATSQSKKATTLAISSRSKIPNSNLKTKPVTTRPTSATTTTATKVKTPATKNATTVTPTKKVNDSLKPTTTNGRRGSLVSSTLTSTSSKKLLNTTSKGGVIKNTPPVSVLTGRTRKPSRLSEKRPVITSPTEKIDIVPEEKKEQEEEEEEEINIEVQDEKDEIIPSSPTTPKTTDTSKEIIKLEIAQEATCDNMIQQQQIVSYPSTCSSAATDEHDAEVAATTSKKDTIALEETETSFAPTTTTTTLPLLCNSGRSSFSPNSITSLTRPKTPEVDQLRLRFETIIQTSSPSATSSTQQPQDYFVPRRRPSSKLSQYEFASRIKDMKPRGPAGTRVKSMVELFMDENLNKWEF</sequence>
<evidence type="ECO:0000313" key="2">
    <source>
        <dbReference type="EMBL" id="KAG2204875.1"/>
    </source>
</evidence>
<dbReference type="Proteomes" id="UP000650833">
    <property type="component" value="Unassembled WGS sequence"/>
</dbReference>
<feature type="region of interest" description="Disordered" evidence="1">
    <location>
        <begin position="469"/>
        <end position="492"/>
    </location>
</feature>
<name>A0A8H7V2K3_9FUNG</name>
<proteinExistence type="predicted"/>
<feature type="compositionally biased region" description="Polar residues" evidence="1">
    <location>
        <begin position="196"/>
        <end position="209"/>
    </location>
</feature>
<organism evidence="2 3">
    <name type="scientific">Mucor plumbeus</name>
    <dbReference type="NCBI Taxonomy" id="97098"/>
    <lineage>
        <taxon>Eukaryota</taxon>
        <taxon>Fungi</taxon>
        <taxon>Fungi incertae sedis</taxon>
        <taxon>Mucoromycota</taxon>
        <taxon>Mucoromycotina</taxon>
        <taxon>Mucoromycetes</taxon>
        <taxon>Mucorales</taxon>
        <taxon>Mucorineae</taxon>
        <taxon>Mucoraceae</taxon>
        <taxon>Mucor</taxon>
    </lineage>
</organism>
<feature type="compositionally biased region" description="Low complexity" evidence="1">
    <location>
        <begin position="137"/>
        <end position="148"/>
    </location>
</feature>
<evidence type="ECO:0000313" key="3">
    <source>
        <dbReference type="Proteomes" id="UP000650833"/>
    </source>
</evidence>
<feature type="region of interest" description="Disordered" evidence="1">
    <location>
        <begin position="242"/>
        <end position="307"/>
    </location>
</feature>
<feature type="compositionally biased region" description="Low complexity" evidence="1">
    <location>
        <begin position="210"/>
        <end position="225"/>
    </location>
</feature>
<comment type="caution">
    <text evidence="2">The sequence shown here is derived from an EMBL/GenBank/DDBJ whole genome shotgun (WGS) entry which is preliminary data.</text>
</comment>
<feature type="compositionally biased region" description="Polar residues" evidence="1">
    <location>
        <begin position="149"/>
        <end position="181"/>
    </location>
</feature>
<reference evidence="2" key="1">
    <citation type="submission" date="2020-12" db="EMBL/GenBank/DDBJ databases">
        <title>Metabolic potential, ecology and presence of endohyphal bacteria is reflected in genomic diversity of Mucoromycotina.</title>
        <authorList>
            <person name="Muszewska A."/>
            <person name="Okrasinska A."/>
            <person name="Steczkiewicz K."/>
            <person name="Drgas O."/>
            <person name="Orlowska M."/>
            <person name="Perlinska-Lenart U."/>
            <person name="Aleksandrzak-Piekarczyk T."/>
            <person name="Szatraj K."/>
            <person name="Zielenkiewicz U."/>
            <person name="Pilsyk S."/>
            <person name="Malc E."/>
            <person name="Mieczkowski P."/>
            <person name="Kruszewska J.S."/>
            <person name="Biernat P."/>
            <person name="Pawlowska J."/>
        </authorList>
    </citation>
    <scope>NUCLEOTIDE SEQUENCE</scope>
    <source>
        <strain evidence="2">CBS 226.32</strain>
    </source>
</reference>
<evidence type="ECO:0000256" key="1">
    <source>
        <dbReference type="SAM" id="MobiDB-lite"/>
    </source>
</evidence>
<accession>A0A8H7V2K3</accession>
<dbReference type="EMBL" id="JAEPRC010000187">
    <property type="protein sequence ID" value="KAG2204875.1"/>
    <property type="molecule type" value="Genomic_DNA"/>
</dbReference>
<feature type="region of interest" description="Disordered" evidence="1">
    <location>
        <begin position="137"/>
        <end position="225"/>
    </location>
</feature>
<dbReference type="OrthoDB" id="2162449at2759"/>
<feature type="compositionally biased region" description="Low complexity" evidence="1">
    <location>
        <begin position="260"/>
        <end position="280"/>
    </location>
</feature>
<protein>
    <submittedName>
        <fullName evidence="2">Uncharacterized protein</fullName>
    </submittedName>
</protein>
<feature type="compositionally biased region" description="Low complexity" evidence="1">
    <location>
        <begin position="182"/>
        <end position="195"/>
    </location>
</feature>
<dbReference type="AlphaFoldDB" id="A0A8H7V2K3"/>
<gene>
    <name evidence="2" type="ORF">INT46_009295</name>
</gene>
<feature type="compositionally biased region" description="Low complexity" evidence="1">
    <location>
        <begin position="469"/>
        <end position="483"/>
    </location>
</feature>